<dbReference type="InterPro" id="IPR002504">
    <property type="entry name" value="NADK"/>
</dbReference>
<evidence type="ECO:0000256" key="1">
    <source>
        <dbReference type="ARBA" id="ARBA00010995"/>
    </source>
</evidence>
<evidence type="ECO:0000256" key="5">
    <source>
        <dbReference type="ARBA" id="ARBA00022840"/>
    </source>
</evidence>
<dbReference type="Gene3D" id="3.40.50.10330">
    <property type="entry name" value="Probable inorganic polyphosphate/atp-NAD kinase, domain 1"/>
    <property type="match status" value="1"/>
</dbReference>
<organism evidence="9 10">
    <name type="scientific">Clydaea vesicula</name>
    <dbReference type="NCBI Taxonomy" id="447962"/>
    <lineage>
        <taxon>Eukaryota</taxon>
        <taxon>Fungi</taxon>
        <taxon>Fungi incertae sedis</taxon>
        <taxon>Chytridiomycota</taxon>
        <taxon>Chytridiomycota incertae sedis</taxon>
        <taxon>Chytridiomycetes</taxon>
        <taxon>Lobulomycetales</taxon>
        <taxon>Lobulomycetaceae</taxon>
        <taxon>Clydaea</taxon>
    </lineage>
</organism>
<evidence type="ECO:0000256" key="2">
    <source>
        <dbReference type="ARBA" id="ARBA00022679"/>
    </source>
</evidence>
<dbReference type="HAMAP" id="MF_00361">
    <property type="entry name" value="NAD_kinase"/>
    <property type="match status" value="1"/>
</dbReference>
<dbReference type="GO" id="GO:0003951">
    <property type="term" value="F:NAD+ kinase activity"/>
    <property type="evidence" value="ECO:0007669"/>
    <property type="project" value="InterPro"/>
</dbReference>
<evidence type="ECO:0000313" key="9">
    <source>
        <dbReference type="EMBL" id="KAJ3222182.1"/>
    </source>
</evidence>
<keyword evidence="10" id="KW-1185">Reference proteome</keyword>
<dbReference type="InterPro" id="IPR016064">
    <property type="entry name" value="NAD/diacylglycerol_kinase_sf"/>
</dbReference>
<evidence type="ECO:0000256" key="8">
    <source>
        <dbReference type="SAM" id="MobiDB-lite"/>
    </source>
</evidence>
<dbReference type="Gene3D" id="2.60.200.30">
    <property type="entry name" value="Probable inorganic polyphosphate/atp-NAD kinase, domain 2"/>
    <property type="match status" value="1"/>
</dbReference>
<comment type="caution">
    <text evidence="9">The sequence shown here is derived from an EMBL/GenBank/DDBJ whole genome shotgun (WGS) entry which is preliminary data.</text>
</comment>
<dbReference type="InterPro" id="IPR017438">
    <property type="entry name" value="ATP-NAD_kinase_N"/>
</dbReference>
<evidence type="ECO:0000256" key="7">
    <source>
        <dbReference type="ARBA" id="ARBA00023027"/>
    </source>
</evidence>
<evidence type="ECO:0000313" key="10">
    <source>
        <dbReference type="Proteomes" id="UP001211065"/>
    </source>
</evidence>
<sequence length="459" mass="51531">MQTQPSKNFTLHIPLTSTEIKSPGDPLSPIEILIEKLSTVDHSKSKKIRRRNSRTHAELSNTAVGLREIAKKLGSTTLVWEAPPRTVLIVTKPHDTELITLTKNITLWLMSKGLSVLVEDKLKDEPAFEYQDLISKISTTNDSDDTLSDEEDYLSTSPSSTVSKNSESVDRIVSLNFWTQEYCSNKGSKEVDFVITLGGDGTVLYAAWLFQDTNGVRPKHINPPPIIPFNLGSLGFLTVFDFENFKKVIKEILTEEHKVRMNFRMRFQCKVVRHKNEQDDEETLKLKNDDGRIFHILNDLVVDRGPSPFMSQLLLSGNDKLLTIVQADGLVISTPTGSTAYSLSAGGSLVHPDVSAILVTPICPHTLSFRPMLLPDTMELQIKVPQSSRSTAFVSFDGRHRIQLFKGDSIIINASTSPIPTVCFGDQSEDWFLSLEKCLGWNKREQQKSMTWENKEIVK</sequence>
<dbReference type="Pfam" id="PF20143">
    <property type="entry name" value="NAD_kinase_C"/>
    <property type="match status" value="1"/>
</dbReference>
<dbReference type="Pfam" id="PF01513">
    <property type="entry name" value="NAD_kinase"/>
    <property type="match status" value="1"/>
</dbReference>
<dbReference type="SUPFAM" id="SSF111331">
    <property type="entry name" value="NAD kinase/diacylglycerol kinase-like"/>
    <property type="match status" value="1"/>
</dbReference>
<dbReference type="FunFam" id="2.60.200.30:FF:000009">
    <property type="entry name" value="Poly(P)/ATP NAD kinase"/>
    <property type="match status" value="1"/>
</dbReference>
<keyword evidence="2" id="KW-0808">Transferase</keyword>
<dbReference type="Proteomes" id="UP001211065">
    <property type="component" value="Unassembled WGS sequence"/>
</dbReference>
<keyword evidence="6" id="KW-0521">NADP</keyword>
<accession>A0AAD5U4A1</accession>
<evidence type="ECO:0000256" key="3">
    <source>
        <dbReference type="ARBA" id="ARBA00022741"/>
    </source>
</evidence>
<dbReference type="PANTHER" id="PTHR20275:SF0">
    <property type="entry name" value="NAD KINASE"/>
    <property type="match status" value="1"/>
</dbReference>
<name>A0AAD5U4A1_9FUNG</name>
<dbReference type="GO" id="GO:0019674">
    <property type="term" value="P:NAD+ metabolic process"/>
    <property type="evidence" value="ECO:0007669"/>
    <property type="project" value="InterPro"/>
</dbReference>
<dbReference type="GO" id="GO:0006741">
    <property type="term" value="P:NADP+ biosynthetic process"/>
    <property type="evidence" value="ECO:0007669"/>
    <property type="project" value="InterPro"/>
</dbReference>
<dbReference type="GO" id="GO:0005524">
    <property type="term" value="F:ATP binding"/>
    <property type="evidence" value="ECO:0007669"/>
    <property type="project" value="UniProtKB-KW"/>
</dbReference>
<evidence type="ECO:0008006" key="11">
    <source>
        <dbReference type="Google" id="ProtNLM"/>
    </source>
</evidence>
<dbReference type="InterPro" id="IPR017437">
    <property type="entry name" value="ATP-NAD_kinase_PpnK-typ_C"/>
</dbReference>
<reference evidence="9" key="1">
    <citation type="submission" date="2020-05" db="EMBL/GenBank/DDBJ databases">
        <title>Phylogenomic resolution of chytrid fungi.</title>
        <authorList>
            <person name="Stajich J.E."/>
            <person name="Amses K."/>
            <person name="Simmons R."/>
            <person name="Seto K."/>
            <person name="Myers J."/>
            <person name="Bonds A."/>
            <person name="Quandt C.A."/>
            <person name="Barry K."/>
            <person name="Liu P."/>
            <person name="Grigoriev I."/>
            <person name="Longcore J.E."/>
            <person name="James T.Y."/>
        </authorList>
    </citation>
    <scope>NUCLEOTIDE SEQUENCE</scope>
    <source>
        <strain evidence="9">JEL0476</strain>
    </source>
</reference>
<dbReference type="PANTHER" id="PTHR20275">
    <property type="entry name" value="NAD KINASE"/>
    <property type="match status" value="1"/>
</dbReference>
<keyword evidence="3" id="KW-0547">Nucleotide-binding</keyword>
<evidence type="ECO:0000256" key="4">
    <source>
        <dbReference type="ARBA" id="ARBA00022777"/>
    </source>
</evidence>
<keyword evidence="4" id="KW-0418">Kinase</keyword>
<feature type="compositionally biased region" description="Acidic residues" evidence="8">
    <location>
        <begin position="142"/>
        <end position="153"/>
    </location>
</feature>
<keyword evidence="5" id="KW-0067">ATP-binding</keyword>
<dbReference type="AlphaFoldDB" id="A0AAD5U4A1"/>
<evidence type="ECO:0000256" key="6">
    <source>
        <dbReference type="ARBA" id="ARBA00022857"/>
    </source>
</evidence>
<gene>
    <name evidence="9" type="ORF">HK099_002581</name>
</gene>
<feature type="region of interest" description="Disordered" evidence="8">
    <location>
        <begin position="141"/>
        <end position="164"/>
    </location>
</feature>
<protein>
    <recommendedName>
        <fullName evidence="11">NAD(+) kinase</fullName>
    </recommendedName>
</protein>
<feature type="compositionally biased region" description="Low complexity" evidence="8">
    <location>
        <begin position="155"/>
        <end position="164"/>
    </location>
</feature>
<dbReference type="EMBL" id="JADGJW010000187">
    <property type="protein sequence ID" value="KAJ3222182.1"/>
    <property type="molecule type" value="Genomic_DNA"/>
</dbReference>
<keyword evidence="7" id="KW-0520">NAD</keyword>
<proteinExistence type="inferred from homology"/>
<comment type="similarity">
    <text evidence="1">Belongs to the NAD kinase family.</text>
</comment>